<dbReference type="Proteomes" id="UP000008983">
    <property type="component" value="Unassembled WGS sequence"/>
</dbReference>
<dbReference type="InterPro" id="IPR038586">
    <property type="entry name" value="Tctex-1-like_sf"/>
</dbReference>
<reference evidence="1 2" key="1">
    <citation type="submission" date="2011-07" db="EMBL/GenBank/DDBJ databases">
        <authorList>
            <person name="Coyne R."/>
            <person name="Brami D."/>
            <person name="Johnson J."/>
            <person name="Hostetler J."/>
            <person name="Hannick L."/>
            <person name="Clark T."/>
            <person name="Cassidy-Hanley D."/>
            <person name="Inman J."/>
        </authorList>
    </citation>
    <scope>NUCLEOTIDE SEQUENCE [LARGE SCALE GENOMIC DNA]</scope>
    <source>
        <strain evidence="1 2">G5</strain>
    </source>
</reference>
<dbReference type="PANTHER" id="PTHR21255">
    <property type="entry name" value="T-COMPLEX-ASSOCIATED-TESTIS-EXPRESSED 1/ DYNEIN LIGHT CHAIN"/>
    <property type="match status" value="1"/>
</dbReference>
<proteinExistence type="predicted"/>
<dbReference type="OrthoDB" id="10248487at2759"/>
<dbReference type="OMA" id="WAKVISN"/>
<dbReference type="GeneID" id="14908237"/>
<dbReference type="InterPro" id="IPR005334">
    <property type="entry name" value="Tctex-1-like"/>
</dbReference>
<evidence type="ECO:0008006" key="3">
    <source>
        <dbReference type="Google" id="ProtNLM"/>
    </source>
</evidence>
<name>G0QRR2_ICHMU</name>
<accession>G0QRR2</accession>
<dbReference type="eggNOG" id="KOG4108">
    <property type="taxonomic scope" value="Eukaryota"/>
</dbReference>
<dbReference type="Gene3D" id="3.30.1140.40">
    <property type="entry name" value="Tctex-1"/>
    <property type="match status" value="1"/>
</dbReference>
<dbReference type="InParanoid" id="G0QRR2"/>
<dbReference type="Pfam" id="PF03645">
    <property type="entry name" value="Tctex-1"/>
    <property type="match status" value="1"/>
</dbReference>
<dbReference type="GO" id="GO:0005868">
    <property type="term" value="C:cytoplasmic dynein complex"/>
    <property type="evidence" value="ECO:0007669"/>
    <property type="project" value="TreeGrafter"/>
</dbReference>
<dbReference type="CDD" id="cd21459">
    <property type="entry name" value="DLC-like_TCTEX1D2"/>
    <property type="match status" value="1"/>
</dbReference>
<protein>
    <recommendedName>
        <fullName evidence="3">Dynein light chain</fullName>
    </recommendedName>
</protein>
<dbReference type="GO" id="GO:0005737">
    <property type="term" value="C:cytoplasm"/>
    <property type="evidence" value="ECO:0007669"/>
    <property type="project" value="TreeGrafter"/>
</dbReference>
<evidence type="ECO:0000313" key="2">
    <source>
        <dbReference type="Proteomes" id="UP000008983"/>
    </source>
</evidence>
<evidence type="ECO:0000313" key="1">
    <source>
        <dbReference type="EMBL" id="EGR32099.1"/>
    </source>
</evidence>
<dbReference type="PANTHER" id="PTHR21255:SF7">
    <property type="entry name" value="DYNEIN LIGHT CHAIN TCTEX-TYPE PROTEIN 2B"/>
    <property type="match status" value="1"/>
</dbReference>
<organism evidence="1 2">
    <name type="scientific">Ichthyophthirius multifiliis</name>
    <name type="common">White spot disease agent</name>
    <name type="synonym">Ich</name>
    <dbReference type="NCBI Taxonomy" id="5932"/>
    <lineage>
        <taxon>Eukaryota</taxon>
        <taxon>Sar</taxon>
        <taxon>Alveolata</taxon>
        <taxon>Ciliophora</taxon>
        <taxon>Intramacronucleata</taxon>
        <taxon>Oligohymenophorea</taxon>
        <taxon>Hymenostomatida</taxon>
        <taxon>Ophryoglenina</taxon>
        <taxon>Ichthyophthirius</taxon>
    </lineage>
</organism>
<dbReference type="EMBL" id="GL983798">
    <property type="protein sequence ID" value="EGR32099.1"/>
    <property type="molecule type" value="Genomic_DNA"/>
</dbReference>
<dbReference type="GO" id="GO:0007018">
    <property type="term" value="P:microtubule-based movement"/>
    <property type="evidence" value="ECO:0007669"/>
    <property type="project" value="TreeGrafter"/>
</dbReference>
<keyword evidence="2" id="KW-1185">Reference proteome</keyword>
<dbReference type="AlphaFoldDB" id="G0QRR2"/>
<dbReference type="FunCoup" id="G0QRR2">
    <property type="interactions" value="2"/>
</dbReference>
<dbReference type="RefSeq" id="XP_004035585.1">
    <property type="nucleotide sequence ID" value="XM_004035537.1"/>
</dbReference>
<dbReference type="GO" id="GO:0045505">
    <property type="term" value="F:dynein intermediate chain binding"/>
    <property type="evidence" value="ECO:0007669"/>
    <property type="project" value="TreeGrafter"/>
</dbReference>
<sequence length="110" mass="12855">MTNAADENEAKLMIMEPKEDERLSKEVYDTENAMPLTEKLVAELRERIKRELRMPRYKLGIQIILGEIKGQGLRIASKCLWDVQNDNYTSYTFTNEKIYCTGICFGCYFD</sequence>
<dbReference type="STRING" id="857967.G0QRR2"/>
<gene>
    <name evidence="1" type="ORF">IMG5_097130</name>
</gene>